<sequence>MNKIVEKRLLALLNRRKAQKAFRRLEDSSHLIDFCSNDYLSLARSSELQKSIEEQSLNQPLGATGSRLLSGHYNLLDTLEEKLAQFHQAEAALVFNAGYNANLGIISAIARRSDLILHDEFIHASIHDGIRLSAATSQSFGHNNIAELETLLIKNSQKTIFVLVESIYSMDGDAAPLRSIQKLCQKHDANLIVDEAHSTGIYGKNGAGLCVELGIEKTIFARIHTFGKAIGTHGAAVLGSQILKDYLINYARPLIYTTALSPHTTQSSLAAYQLLEKKGALYIQELRERIAYFQASICKQTKYTYIKSASPIQCLIVPGNEAVTQLSALLQKEGYDVRPIRTPTVPAGKERIRICLHRHNSFKEIEQLIQLINK</sequence>
<dbReference type="EMBL" id="CACVAQ010000147">
    <property type="protein sequence ID" value="CAA6808959.1"/>
    <property type="molecule type" value="Genomic_DNA"/>
</dbReference>
<dbReference type="InterPro" id="IPR015421">
    <property type="entry name" value="PyrdxlP-dep_Trfase_major"/>
</dbReference>
<dbReference type="InterPro" id="IPR001917">
    <property type="entry name" value="Aminotrans_II_pyridoxalP_BS"/>
</dbReference>
<dbReference type="SUPFAM" id="SSF53383">
    <property type="entry name" value="PLP-dependent transferases"/>
    <property type="match status" value="1"/>
</dbReference>
<dbReference type="GO" id="GO:0008710">
    <property type="term" value="F:8-amino-7-oxononanoate synthase activity"/>
    <property type="evidence" value="ECO:0007669"/>
    <property type="project" value="UniProtKB-EC"/>
</dbReference>
<protein>
    <submittedName>
        <fullName evidence="8">8-amino-7-oxononanoate synthase (EC)</fullName>
        <ecNumber evidence="8">2.3.1.47</ecNumber>
    </submittedName>
</protein>
<evidence type="ECO:0000256" key="3">
    <source>
        <dbReference type="ARBA" id="ARBA00010008"/>
    </source>
</evidence>
<keyword evidence="8" id="KW-0012">Acyltransferase</keyword>
<dbReference type="PANTHER" id="PTHR13693">
    <property type="entry name" value="CLASS II AMINOTRANSFERASE/8-AMINO-7-OXONONANOATE SYNTHASE"/>
    <property type="match status" value="1"/>
</dbReference>
<evidence type="ECO:0000256" key="4">
    <source>
        <dbReference type="ARBA" id="ARBA00022679"/>
    </source>
</evidence>
<evidence type="ECO:0000256" key="2">
    <source>
        <dbReference type="ARBA" id="ARBA00005189"/>
    </source>
</evidence>
<dbReference type="Gene3D" id="3.90.1150.10">
    <property type="entry name" value="Aspartate Aminotransferase, domain 1"/>
    <property type="match status" value="1"/>
</dbReference>
<reference evidence="8" key="1">
    <citation type="submission" date="2020-01" db="EMBL/GenBank/DDBJ databases">
        <authorList>
            <person name="Meier V. D."/>
            <person name="Meier V D."/>
        </authorList>
    </citation>
    <scope>NUCLEOTIDE SEQUENCE</scope>
    <source>
        <strain evidence="8">HLG_WM_MAG_10</strain>
    </source>
</reference>
<keyword evidence="5 6" id="KW-0663">Pyridoxal phosphate</keyword>
<evidence type="ECO:0000256" key="6">
    <source>
        <dbReference type="RuleBase" id="RU003693"/>
    </source>
</evidence>
<keyword evidence="4 8" id="KW-0808">Transferase</keyword>
<evidence type="ECO:0000256" key="5">
    <source>
        <dbReference type="ARBA" id="ARBA00022898"/>
    </source>
</evidence>
<dbReference type="InterPro" id="IPR004839">
    <property type="entry name" value="Aminotransferase_I/II_large"/>
</dbReference>
<feature type="domain" description="Aminotransferase class I/classII large" evidence="7">
    <location>
        <begin position="30"/>
        <end position="368"/>
    </location>
</feature>
<dbReference type="PANTHER" id="PTHR13693:SF77">
    <property type="entry name" value="8-AMINO-7-OXONONANOATE SYNTHASE"/>
    <property type="match status" value="1"/>
</dbReference>
<accession>A0A6S6T0I8</accession>
<comment type="pathway">
    <text evidence="2">Lipid metabolism.</text>
</comment>
<gene>
    <name evidence="8" type="ORF">HELGO_WM35739</name>
</gene>
<dbReference type="Pfam" id="PF00155">
    <property type="entry name" value="Aminotran_1_2"/>
    <property type="match status" value="1"/>
</dbReference>
<organism evidence="8">
    <name type="scientific">uncultured Aureispira sp</name>
    <dbReference type="NCBI Taxonomy" id="1331704"/>
    <lineage>
        <taxon>Bacteria</taxon>
        <taxon>Pseudomonadati</taxon>
        <taxon>Bacteroidota</taxon>
        <taxon>Saprospiria</taxon>
        <taxon>Saprospirales</taxon>
        <taxon>Saprospiraceae</taxon>
        <taxon>Aureispira</taxon>
        <taxon>environmental samples</taxon>
    </lineage>
</organism>
<dbReference type="Gene3D" id="3.40.640.10">
    <property type="entry name" value="Type I PLP-dependent aspartate aminotransferase-like (Major domain)"/>
    <property type="match status" value="1"/>
</dbReference>
<dbReference type="EC" id="2.3.1.47" evidence="8"/>
<dbReference type="PROSITE" id="PS00599">
    <property type="entry name" value="AA_TRANSFER_CLASS_2"/>
    <property type="match status" value="1"/>
</dbReference>
<evidence type="ECO:0000256" key="1">
    <source>
        <dbReference type="ARBA" id="ARBA00001933"/>
    </source>
</evidence>
<dbReference type="InterPro" id="IPR015422">
    <property type="entry name" value="PyrdxlP-dep_Trfase_small"/>
</dbReference>
<evidence type="ECO:0000259" key="7">
    <source>
        <dbReference type="Pfam" id="PF00155"/>
    </source>
</evidence>
<comment type="cofactor">
    <cofactor evidence="1 6">
        <name>pyridoxal 5'-phosphate</name>
        <dbReference type="ChEBI" id="CHEBI:597326"/>
    </cofactor>
</comment>
<name>A0A6S6T0I8_9BACT</name>
<dbReference type="InterPro" id="IPR015424">
    <property type="entry name" value="PyrdxlP-dep_Trfase"/>
</dbReference>
<proteinExistence type="inferred from homology"/>
<dbReference type="GO" id="GO:0009102">
    <property type="term" value="P:biotin biosynthetic process"/>
    <property type="evidence" value="ECO:0007669"/>
    <property type="project" value="TreeGrafter"/>
</dbReference>
<dbReference type="GO" id="GO:0030170">
    <property type="term" value="F:pyridoxal phosphate binding"/>
    <property type="evidence" value="ECO:0007669"/>
    <property type="project" value="InterPro"/>
</dbReference>
<evidence type="ECO:0000313" key="8">
    <source>
        <dbReference type="EMBL" id="CAA6808959.1"/>
    </source>
</evidence>
<dbReference type="InterPro" id="IPR050087">
    <property type="entry name" value="AON_synthase_class-II"/>
</dbReference>
<comment type="similarity">
    <text evidence="3">Belongs to the class-II pyridoxal-phosphate-dependent aminotransferase family. BioF subfamily.</text>
</comment>
<dbReference type="AlphaFoldDB" id="A0A6S6T0I8"/>